<feature type="compositionally biased region" description="Basic and acidic residues" evidence="1">
    <location>
        <begin position="131"/>
        <end position="142"/>
    </location>
</feature>
<evidence type="ECO:0000313" key="2">
    <source>
        <dbReference type="EMBL" id="KAF2083587.1"/>
    </source>
</evidence>
<dbReference type="Proteomes" id="UP000799776">
    <property type="component" value="Unassembled WGS sequence"/>
</dbReference>
<gene>
    <name evidence="2" type="ORF">K490DRAFT_60360</name>
</gene>
<evidence type="ECO:0000313" key="3">
    <source>
        <dbReference type="Proteomes" id="UP000799776"/>
    </source>
</evidence>
<accession>A0A9P4HML4</accession>
<name>A0A9P4HML4_9PEZI</name>
<dbReference type="EMBL" id="ML978770">
    <property type="protein sequence ID" value="KAF2083587.1"/>
    <property type="molecule type" value="Genomic_DNA"/>
</dbReference>
<protein>
    <submittedName>
        <fullName evidence="2">Uncharacterized protein</fullName>
    </submittedName>
</protein>
<reference evidence="2" key="1">
    <citation type="journal article" date="2020" name="Stud. Mycol.">
        <title>101 Dothideomycetes genomes: a test case for predicting lifestyles and emergence of pathogens.</title>
        <authorList>
            <person name="Haridas S."/>
            <person name="Albert R."/>
            <person name="Binder M."/>
            <person name="Bloem J."/>
            <person name="Labutti K."/>
            <person name="Salamov A."/>
            <person name="Andreopoulos B."/>
            <person name="Baker S."/>
            <person name="Barry K."/>
            <person name="Bills G."/>
            <person name="Bluhm B."/>
            <person name="Cannon C."/>
            <person name="Castanera R."/>
            <person name="Culley D."/>
            <person name="Daum C."/>
            <person name="Ezra D."/>
            <person name="Gonzalez J."/>
            <person name="Henrissat B."/>
            <person name="Kuo A."/>
            <person name="Liang C."/>
            <person name="Lipzen A."/>
            <person name="Lutzoni F."/>
            <person name="Magnuson J."/>
            <person name="Mondo S."/>
            <person name="Nolan M."/>
            <person name="Ohm R."/>
            <person name="Pangilinan J."/>
            <person name="Park H.-J."/>
            <person name="Ramirez L."/>
            <person name="Alfaro M."/>
            <person name="Sun H."/>
            <person name="Tritt A."/>
            <person name="Yoshinaga Y."/>
            <person name="Zwiers L.-H."/>
            <person name="Turgeon B."/>
            <person name="Goodwin S."/>
            <person name="Spatafora J."/>
            <person name="Crous P."/>
            <person name="Grigoriev I."/>
        </authorList>
    </citation>
    <scope>NUCLEOTIDE SEQUENCE</scope>
    <source>
        <strain evidence="2">CBS 121410</strain>
    </source>
</reference>
<organism evidence="2 3">
    <name type="scientific">Saccharata proteae CBS 121410</name>
    <dbReference type="NCBI Taxonomy" id="1314787"/>
    <lineage>
        <taxon>Eukaryota</taxon>
        <taxon>Fungi</taxon>
        <taxon>Dikarya</taxon>
        <taxon>Ascomycota</taxon>
        <taxon>Pezizomycotina</taxon>
        <taxon>Dothideomycetes</taxon>
        <taxon>Dothideomycetes incertae sedis</taxon>
        <taxon>Botryosphaeriales</taxon>
        <taxon>Saccharataceae</taxon>
        <taxon>Saccharata</taxon>
    </lineage>
</organism>
<sequence>MAFSSDVTPLDKAADVVRLIFPCCFPRKRRSLKIEAPTDFRRLSIKLEALSPEHQSFLRDKAAIEALPMSTTTLTSARPISPMPSALPTSPRLQRVREKTRRISSSLSNTVRRGFVRPSSPDPFLDGSDGESPKMKIGRREGASGGFELQVVTGGSVRSRDSVTLGGEESEDGEKEGRRER</sequence>
<keyword evidence="3" id="KW-1185">Reference proteome</keyword>
<comment type="caution">
    <text evidence="2">The sequence shown here is derived from an EMBL/GenBank/DDBJ whole genome shotgun (WGS) entry which is preliminary data.</text>
</comment>
<feature type="region of interest" description="Disordered" evidence="1">
    <location>
        <begin position="76"/>
        <end position="181"/>
    </location>
</feature>
<evidence type="ECO:0000256" key="1">
    <source>
        <dbReference type="SAM" id="MobiDB-lite"/>
    </source>
</evidence>
<proteinExistence type="predicted"/>
<dbReference type="AlphaFoldDB" id="A0A9P4HML4"/>